<dbReference type="SUPFAM" id="SSF56327">
    <property type="entry name" value="LDH C-terminal domain-like"/>
    <property type="match status" value="1"/>
</dbReference>
<feature type="binding site" evidence="10">
    <location>
        <begin position="9"/>
        <end position="14"/>
    </location>
    <ligand>
        <name>NAD(+)</name>
        <dbReference type="ChEBI" id="CHEBI:57540"/>
    </ligand>
</feature>
<feature type="binding site" evidence="7">
    <location>
        <position position="100"/>
    </location>
    <ligand>
        <name>NAD(+)</name>
        <dbReference type="ChEBI" id="CHEBI:57540"/>
    </ligand>
</feature>
<evidence type="ECO:0000256" key="8">
    <source>
        <dbReference type="PIRSR" id="PIRSR000102-1"/>
    </source>
</evidence>
<evidence type="ECO:0000259" key="11">
    <source>
        <dbReference type="Pfam" id="PF00056"/>
    </source>
</evidence>
<evidence type="ECO:0000256" key="7">
    <source>
        <dbReference type="HAMAP-Rule" id="MF_00488"/>
    </source>
</evidence>
<feature type="binding site" evidence="7">
    <location>
        <position position="167"/>
    </location>
    <ligand>
        <name>beta-D-fructose 1,6-bisphosphate</name>
        <dbReference type="ChEBI" id="CHEBI:32966"/>
        <note>allosteric activator</note>
    </ligand>
</feature>
<reference evidence="13" key="1">
    <citation type="journal article" date="2021" name="PeerJ">
        <title>Extensive microbial diversity within the chicken gut microbiome revealed by metagenomics and culture.</title>
        <authorList>
            <person name="Gilroy R."/>
            <person name="Ravi A."/>
            <person name="Getino M."/>
            <person name="Pursley I."/>
            <person name="Horton D.L."/>
            <person name="Alikhan N.F."/>
            <person name="Baker D."/>
            <person name="Gharbi K."/>
            <person name="Hall N."/>
            <person name="Watson M."/>
            <person name="Adriaenssens E.M."/>
            <person name="Foster-Nyarko E."/>
            <person name="Jarju S."/>
            <person name="Secka A."/>
            <person name="Antonio M."/>
            <person name="Oren A."/>
            <person name="Chaudhuri R.R."/>
            <person name="La Ragione R."/>
            <person name="Hildebrand F."/>
            <person name="Pallen M.J."/>
        </authorList>
    </citation>
    <scope>NUCLEOTIDE SEQUENCE</scope>
    <source>
        <strain evidence="13">ChiGjej1B1-1692</strain>
    </source>
</reference>
<dbReference type="InterPro" id="IPR001557">
    <property type="entry name" value="L-lactate/malate_DH"/>
</dbReference>
<feature type="binding site" evidence="7">
    <location>
        <position position="64"/>
    </location>
    <ligand>
        <name>NAD(+)</name>
        <dbReference type="ChEBI" id="CHEBI:57540"/>
    </ligand>
</feature>
<feature type="binding site" evidence="9">
    <location>
        <position position="119"/>
    </location>
    <ligand>
        <name>substrate</name>
    </ligand>
</feature>
<dbReference type="Pfam" id="PF02866">
    <property type="entry name" value="Ldh_1_C"/>
    <property type="match status" value="1"/>
</dbReference>
<evidence type="ECO:0000256" key="9">
    <source>
        <dbReference type="PIRSR" id="PIRSR000102-2"/>
    </source>
</evidence>
<dbReference type="AlphaFoldDB" id="A0A9D2NSY0"/>
<proteinExistence type="inferred from homology"/>
<dbReference type="HAMAP" id="MF_00488">
    <property type="entry name" value="Lactate_dehydrog"/>
    <property type="match status" value="1"/>
</dbReference>
<feature type="binding site" evidence="7">
    <location>
        <position position="39"/>
    </location>
    <ligand>
        <name>NAD(+)</name>
        <dbReference type="ChEBI" id="CHEBI:57540"/>
    </ligand>
</feature>
<evidence type="ECO:0000313" key="13">
    <source>
        <dbReference type="EMBL" id="HJC37877.1"/>
    </source>
</evidence>
<dbReference type="EMBL" id="DWWK01000026">
    <property type="protein sequence ID" value="HJC37877.1"/>
    <property type="molecule type" value="Genomic_DNA"/>
</dbReference>
<dbReference type="PRINTS" id="PR00086">
    <property type="entry name" value="LLDHDRGNASE"/>
</dbReference>
<dbReference type="InterPro" id="IPR015955">
    <property type="entry name" value="Lactate_DH/Glyco_Ohase_4_C"/>
</dbReference>
<accession>A0A9D2NSY0</accession>
<evidence type="ECO:0000256" key="6">
    <source>
        <dbReference type="ARBA" id="ARBA00049258"/>
    </source>
</evidence>
<dbReference type="GO" id="GO:0004459">
    <property type="term" value="F:L-lactate dehydrogenase (NAD+) activity"/>
    <property type="evidence" value="ECO:0007669"/>
    <property type="project" value="UniProtKB-UniRule"/>
</dbReference>
<reference evidence="13" key="2">
    <citation type="submission" date="2021-04" db="EMBL/GenBank/DDBJ databases">
        <authorList>
            <person name="Gilroy R."/>
        </authorList>
    </citation>
    <scope>NUCLEOTIDE SEQUENCE</scope>
    <source>
        <strain evidence="13">ChiGjej1B1-1692</strain>
    </source>
</reference>
<comment type="subunit">
    <text evidence="7">Homotetramer.</text>
</comment>
<feature type="binding site" evidence="7 9">
    <location>
        <position position="87"/>
    </location>
    <ligand>
        <name>substrate</name>
    </ligand>
</feature>
<evidence type="ECO:0000256" key="3">
    <source>
        <dbReference type="ARBA" id="ARBA00012967"/>
    </source>
</evidence>
<feature type="binding site" evidence="7">
    <location>
        <position position="152"/>
    </location>
    <ligand>
        <name>beta-D-fructose 1,6-bisphosphate</name>
        <dbReference type="ChEBI" id="CHEBI:32966"/>
        <note>allosteric activator</note>
    </ligand>
</feature>
<evidence type="ECO:0000259" key="12">
    <source>
        <dbReference type="Pfam" id="PF02866"/>
    </source>
</evidence>
<dbReference type="Gene3D" id="3.90.110.10">
    <property type="entry name" value="Lactate dehydrogenase/glycoside hydrolase, family 4, C-terminal"/>
    <property type="match status" value="1"/>
</dbReference>
<feature type="binding site" evidence="9">
    <location>
        <position position="150"/>
    </location>
    <ligand>
        <name>substrate</name>
    </ligand>
</feature>
<dbReference type="InterPro" id="IPR001236">
    <property type="entry name" value="Lactate/malate_DH_N"/>
</dbReference>
<keyword evidence="7" id="KW-0021">Allosteric enzyme</keyword>
<evidence type="ECO:0000256" key="4">
    <source>
        <dbReference type="ARBA" id="ARBA00023002"/>
    </source>
</evidence>
<dbReference type="EC" id="1.1.1.27" evidence="3 7"/>
<feature type="binding site" evidence="7 10">
    <location>
        <position position="34"/>
    </location>
    <ligand>
        <name>NAD(+)</name>
        <dbReference type="ChEBI" id="CHEBI:57540"/>
    </ligand>
</feature>
<evidence type="ECO:0000256" key="10">
    <source>
        <dbReference type="PIRSR" id="PIRSR000102-3"/>
    </source>
</evidence>
<feature type="domain" description="Lactate/malate dehydrogenase N-terminal" evidence="11">
    <location>
        <begin position="4"/>
        <end position="141"/>
    </location>
</feature>
<comment type="activity regulation">
    <text evidence="7">Allosterically activated by fructose 1,6-bisphosphate (FBP).</text>
</comment>
<feature type="binding site" evidence="7 10">
    <location>
        <begin position="117"/>
        <end position="119"/>
    </location>
    <ligand>
        <name>NAD(+)</name>
        <dbReference type="ChEBI" id="CHEBI:57540"/>
    </ligand>
</feature>
<dbReference type="Pfam" id="PF00056">
    <property type="entry name" value="Ldh_1_N"/>
    <property type="match status" value="1"/>
</dbReference>
<dbReference type="InterPro" id="IPR011304">
    <property type="entry name" value="L-lactate_DH"/>
</dbReference>
<feature type="active site" description="Proton acceptor" evidence="7 8">
    <location>
        <position position="174"/>
    </location>
</feature>
<feature type="binding site" evidence="9">
    <location>
        <position position="81"/>
    </location>
    <ligand>
        <name>substrate</name>
    </ligand>
</feature>
<organism evidence="13 14">
    <name type="scientific">Candidatus Mediterraneibacter faecigallinarum</name>
    <dbReference type="NCBI Taxonomy" id="2838669"/>
    <lineage>
        <taxon>Bacteria</taxon>
        <taxon>Bacillati</taxon>
        <taxon>Bacillota</taxon>
        <taxon>Clostridia</taxon>
        <taxon>Lachnospirales</taxon>
        <taxon>Lachnospiraceae</taxon>
        <taxon>Mediterraneibacter</taxon>
    </lineage>
</organism>
<comment type="subcellular location">
    <subcellularLocation>
        <location evidence="7">Cytoplasm</location>
    </subcellularLocation>
</comment>
<dbReference type="Gene3D" id="3.40.50.720">
    <property type="entry name" value="NAD(P)-binding Rossmann-like Domain"/>
    <property type="match status" value="1"/>
</dbReference>
<dbReference type="PANTHER" id="PTHR43128">
    <property type="entry name" value="L-2-HYDROXYCARBOXYLATE DEHYDROGENASE (NAD(P)(+))"/>
    <property type="match status" value="1"/>
</dbReference>
<dbReference type="NCBIfam" id="NF000824">
    <property type="entry name" value="PRK00066.1"/>
    <property type="match status" value="1"/>
</dbReference>
<dbReference type="InterPro" id="IPR022383">
    <property type="entry name" value="Lactate/malate_DH_C"/>
</dbReference>
<protein>
    <recommendedName>
        <fullName evidence="3 7">L-lactate dehydrogenase</fullName>
        <shortName evidence="7">L-LDH</shortName>
        <ecNumber evidence="3 7">1.1.1.27</ecNumber>
    </recommendedName>
</protein>
<feature type="binding site" evidence="7">
    <location>
        <begin position="147"/>
        <end position="150"/>
    </location>
    <ligand>
        <name>substrate</name>
    </ligand>
</feature>
<dbReference type="PIRSF" id="PIRSF000102">
    <property type="entry name" value="Lac_mal_DH"/>
    <property type="match status" value="1"/>
</dbReference>
<dbReference type="NCBIfam" id="TIGR01771">
    <property type="entry name" value="L-LDH-NAD"/>
    <property type="match status" value="1"/>
</dbReference>
<comment type="function">
    <text evidence="7">Catalyzes the conversion of lactate to pyruvate.</text>
</comment>
<feature type="binding site" evidence="7">
    <location>
        <position position="232"/>
    </location>
    <ligand>
        <name>substrate</name>
    </ligand>
</feature>
<comment type="caution">
    <text evidence="7">Lacks conserved residue(s) required for the propagation of feature annotation.</text>
</comment>
<dbReference type="GO" id="GO:0005737">
    <property type="term" value="C:cytoplasm"/>
    <property type="evidence" value="ECO:0007669"/>
    <property type="project" value="UniProtKB-SubCell"/>
</dbReference>
<feature type="binding site" evidence="7">
    <location>
        <position position="142"/>
    </location>
    <ligand>
        <name>NAD(+)</name>
        <dbReference type="ChEBI" id="CHEBI:57540"/>
    </ligand>
</feature>
<feature type="binding site" evidence="7">
    <location>
        <begin position="119"/>
        <end position="122"/>
    </location>
    <ligand>
        <name>substrate</name>
    </ligand>
</feature>
<dbReference type="Proteomes" id="UP000823894">
    <property type="component" value="Unassembled WGS sequence"/>
</dbReference>
<comment type="similarity">
    <text evidence="2 7">Belongs to the LDH/MDH superfamily. LDH family.</text>
</comment>
<feature type="binding site" evidence="7">
    <location>
        <position position="13"/>
    </location>
    <ligand>
        <name>NAD(+)</name>
        <dbReference type="ChEBI" id="CHEBI:57540"/>
    </ligand>
</feature>
<comment type="catalytic activity">
    <reaction evidence="6 7">
        <text>(S)-lactate + NAD(+) = pyruvate + NADH + H(+)</text>
        <dbReference type="Rhea" id="RHEA:23444"/>
        <dbReference type="ChEBI" id="CHEBI:15361"/>
        <dbReference type="ChEBI" id="CHEBI:15378"/>
        <dbReference type="ChEBI" id="CHEBI:16651"/>
        <dbReference type="ChEBI" id="CHEBI:57540"/>
        <dbReference type="ChEBI" id="CHEBI:57945"/>
        <dbReference type="EC" id="1.1.1.27"/>
    </reaction>
</comment>
<keyword evidence="4 7" id="KW-0560">Oxidoreductase</keyword>
<dbReference type="GO" id="GO:0006096">
    <property type="term" value="P:glycolytic process"/>
    <property type="evidence" value="ECO:0007669"/>
    <property type="project" value="UniProtKB-UniRule"/>
</dbReference>
<feature type="domain" description="Lactate/malate dehydrogenase C-terminal" evidence="12">
    <location>
        <begin position="144"/>
        <end position="312"/>
    </location>
</feature>
<dbReference type="InterPro" id="IPR036291">
    <property type="entry name" value="NAD(P)-bd_dom_sf"/>
</dbReference>
<dbReference type="GO" id="GO:0006089">
    <property type="term" value="P:lactate metabolic process"/>
    <property type="evidence" value="ECO:0007669"/>
    <property type="project" value="TreeGrafter"/>
</dbReference>
<feature type="binding site" evidence="10">
    <location>
        <position position="94"/>
    </location>
    <ligand>
        <name>NAD(+)</name>
        <dbReference type="ChEBI" id="CHEBI:57540"/>
    </ligand>
</feature>
<comment type="caution">
    <text evidence="13">The sequence shown here is derived from an EMBL/GenBank/DDBJ whole genome shotgun (WGS) entry which is preliminary data.</text>
</comment>
<sequence>MSSKITIIGAGSVGATIAYKLSYEDIASEIVMIDINKDKVEGEVMDIKQGTCFRSPISIIAGDYEDAKDSDIVIITSGIARKPGQTRIELAQTNVNIIKSITPEIVKAAPNAKYIIVSNPVDVLTYVFTKISGLPESQIIGSGTLLDTARLRYGLSEHFKVAQKNIHAYVFGEHGDSSFVPWSGAAISTVNIDDYYESMKAHGAELEELDKDAMEEYVHKSGGQVIAKKGATFYAVSISVCELCNLVLAASDSIATVSTMMHGEYGLEDVCLSVLCLVGPNGVQGKIPLHLTDDEIAKLQSSANKLKDVIAQLDI</sequence>
<dbReference type="NCBIfam" id="NF004863">
    <property type="entry name" value="PRK06223.1"/>
    <property type="match status" value="1"/>
</dbReference>
<name>A0A9D2NSY0_9FIRM</name>
<dbReference type="SUPFAM" id="SSF51735">
    <property type="entry name" value="NAD(P)-binding Rossmann-fold domains"/>
    <property type="match status" value="1"/>
</dbReference>
<evidence type="ECO:0000256" key="5">
    <source>
        <dbReference type="ARBA" id="ARBA00023027"/>
    </source>
</evidence>
<evidence type="ECO:0000313" key="14">
    <source>
        <dbReference type="Proteomes" id="UP000823894"/>
    </source>
</evidence>
<dbReference type="FunFam" id="3.40.50.720:FF:000018">
    <property type="entry name" value="Malate dehydrogenase"/>
    <property type="match status" value="1"/>
</dbReference>
<evidence type="ECO:0000256" key="2">
    <source>
        <dbReference type="ARBA" id="ARBA00006054"/>
    </source>
</evidence>
<keyword evidence="5 7" id="KW-0520">NAD</keyword>
<gene>
    <name evidence="7" type="primary">ldh</name>
    <name evidence="13" type="ORF">H9757_02245</name>
</gene>
<dbReference type="PANTHER" id="PTHR43128:SF16">
    <property type="entry name" value="L-LACTATE DEHYDROGENASE"/>
    <property type="match status" value="1"/>
</dbReference>
<keyword evidence="7" id="KW-0963">Cytoplasm</keyword>
<comment type="pathway">
    <text evidence="1 7">Fermentation; pyruvate fermentation to lactate; (S)-lactate from pyruvate: step 1/1.</text>
</comment>
<evidence type="ECO:0000256" key="1">
    <source>
        <dbReference type="ARBA" id="ARBA00004843"/>
    </source>
</evidence>